<feature type="signal peptide" evidence="2">
    <location>
        <begin position="1"/>
        <end position="31"/>
    </location>
</feature>
<feature type="domain" description="Fibronectin type-III" evidence="3">
    <location>
        <begin position="451"/>
        <end position="543"/>
    </location>
</feature>
<dbReference type="PANTHER" id="PTHR13817:SF73">
    <property type="entry name" value="FIBRONECTIN TYPE-III DOMAIN-CONTAINING PROTEIN"/>
    <property type="match status" value="1"/>
</dbReference>
<sequence>MHQVASVWKRGACLVAQWWLLLAVTIASSTAQSTDPTIDAWATATGGALHIQWAISSAWYINNSVVDVEDFRVFVNDQERAIIGFDETGYDLYGLTSETAYTVQVQGTLVSGSLAAPLNSNAFPATTLNLAAPDTPDTPELLAMTGGFVQVSVQPPADTGGADLANMTVTVRRADGLTVVQQSQSSNSSALLTYNIYGLDALTTYWVTSVAVNEGGKTSSESNPVVAKTKALQLPDPCPPPRVIRTTGASVVLQLIPPLDDGGGRIQGYNVYMATGDVGGFNEVATTIGTDIFDVVEILRLSESSDEPLLPETRYIFKAVAINLVDICVSVVSSLQLASSTDTYTATAAVPDPPPSSYFLQSTGGIITMSLVKALNMQGATLTGFSIMIKDATGRSITSNITADAAVRYNATSLQASSSYDVSAAVVTNLGVSSFSAPTSMNTTAPSIPTAPRNITIVNITGSTAVAEWSMPLDTGGVDLAGYSIILMSLGSQEERPALASPMLLKDLVANTMYTVKMTVTNAAGMKSLKSESVATSFKTQSPTAPSEPFGISSIFSSGGAIEVSWSPPADRGGERLSTMTYSTSVYTIISCFDKQLNASHPCSTCNSVKLLAIQQYQLDAVTTVCEAPTSGVVCPDGTQDCCLTHAGSVYGFGLTCGRMVSVRKPRTVVGTTSAVFSGLNCSSTYYFGVQAINGAGRSPTSLLQGLQTTSQTSPTYPVNLRQLTGTGGSIQLMWDAPSDSGGGAIVGYHIYRNYELLTPGYIQPPYTDCGGMVRDTSYVYGVIAVSASLAQGAMATTKLTTESVTPPLAPSLSIAGRSYNRLQLIVVTPCDTGGETALSYEYMVQDKGVTIAQSDFDCCDFTVENLMPKHSYSILVRVSNFLSASEWTKAIYTTTAGIPAVPVAPVLQVNTYSAVVALGKPPYDKEISSYDIYLRQGGIEIYQNNVVCQEDADLVEYVCPISYQLESLEPDTSYEISIRANGPLGSSVSSSVLFDTSVISNGTFGMEMTSYTVDKEGIVSTTVLRSDGTSGSVAVGVDVTQTDTVLGIVW</sequence>
<accession>A0A6A4ENA7</accession>
<feature type="domain" description="Fibronectin type-III" evidence="3">
    <location>
        <begin position="135"/>
        <end position="232"/>
    </location>
</feature>
<dbReference type="SUPFAM" id="SSF49265">
    <property type="entry name" value="Fibronectin type III"/>
    <property type="match status" value="5"/>
</dbReference>
<evidence type="ECO:0000313" key="4">
    <source>
        <dbReference type="EMBL" id="KAE9133817.1"/>
    </source>
</evidence>
<dbReference type="EMBL" id="QXGB01000095">
    <property type="protein sequence ID" value="KAE9230970.1"/>
    <property type="molecule type" value="Genomic_DNA"/>
</dbReference>
<dbReference type="Gene3D" id="2.60.40.10">
    <property type="entry name" value="Immunoglobulins"/>
    <property type="match status" value="7"/>
</dbReference>
<dbReference type="OrthoDB" id="75921at2759"/>
<name>A0A6A4ENA7_9STRA</name>
<evidence type="ECO:0000313" key="9">
    <source>
        <dbReference type="Proteomes" id="UP000441208"/>
    </source>
</evidence>
<evidence type="ECO:0000256" key="1">
    <source>
        <dbReference type="ARBA" id="ARBA00022737"/>
    </source>
</evidence>
<feature type="chain" id="PRO_5036381310" description="Fibronectin type-III domain-containing protein" evidence="2">
    <location>
        <begin position="32"/>
        <end position="1051"/>
    </location>
</feature>
<dbReference type="PANTHER" id="PTHR13817">
    <property type="entry name" value="TITIN"/>
    <property type="match status" value="1"/>
</dbReference>
<keyword evidence="2" id="KW-0732">Signal</keyword>
<dbReference type="InterPro" id="IPR036116">
    <property type="entry name" value="FN3_sf"/>
</dbReference>
<evidence type="ECO:0000313" key="5">
    <source>
        <dbReference type="EMBL" id="KAE9230970.1"/>
    </source>
</evidence>
<comment type="caution">
    <text evidence="6">The sequence shown here is derived from an EMBL/GenBank/DDBJ whole genome shotgun (WGS) entry which is preliminary data.</text>
</comment>
<keyword evidence="1" id="KW-0677">Repeat</keyword>
<protein>
    <recommendedName>
        <fullName evidence="3">Fibronectin type-III domain-containing protein</fullName>
    </recommendedName>
</protein>
<dbReference type="PROSITE" id="PS50853">
    <property type="entry name" value="FN3"/>
    <property type="match status" value="4"/>
</dbReference>
<feature type="domain" description="Fibronectin type-III" evidence="3">
    <location>
        <begin position="717"/>
        <end position="809"/>
    </location>
</feature>
<dbReference type="InterPro" id="IPR003961">
    <property type="entry name" value="FN3_dom"/>
</dbReference>
<dbReference type="Proteomes" id="UP000437068">
    <property type="component" value="Unassembled WGS sequence"/>
</dbReference>
<dbReference type="Proteomes" id="UP000441208">
    <property type="component" value="Unassembled WGS sequence"/>
</dbReference>
<dbReference type="CDD" id="cd00063">
    <property type="entry name" value="FN3"/>
    <property type="match status" value="2"/>
</dbReference>
<dbReference type="EMBL" id="QXGE01000085">
    <property type="protein sequence ID" value="KAE9325590.1"/>
    <property type="molecule type" value="Genomic_DNA"/>
</dbReference>
<dbReference type="InterPro" id="IPR050964">
    <property type="entry name" value="Striated_Muscle_Regulatory"/>
</dbReference>
<evidence type="ECO:0000313" key="8">
    <source>
        <dbReference type="Proteomes" id="UP000437068"/>
    </source>
</evidence>
<keyword evidence="7" id="KW-1185">Reference proteome</keyword>
<proteinExistence type="predicted"/>
<dbReference type="InterPro" id="IPR013783">
    <property type="entry name" value="Ig-like_fold"/>
</dbReference>
<reference evidence="7 8" key="1">
    <citation type="submission" date="2018-08" db="EMBL/GenBank/DDBJ databases">
        <title>Genomic investigation of the strawberry pathogen Phytophthora fragariae indicates pathogenicity is determined by transcriptional variation in three key races.</title>
        <authorList>
            <person name="Adams T.M."/>
            <person name="Armitage A.D."/>
            <person name="Sobczyk M.K."/>
            <person name="Bates H.J."/>
            <person name="Dunwell J.M."/>
            <person name="Nellist C.F."/>
            <person name="Harrison R.J."/>
        </authorList>
    </citation>
    <scope>NUCLEOTIDE SEQUENCE [LARGE SCALE GENOMIC DNA]</scope>
    <source>
        <strain evidence="6 8">A4</strain>
        <strain evidence="5 7">NOV-27</strain>
        <strain evidence="4 9">NOV-71</strain>
    </source>
</reference>
<feature type="domain" description="Fibronectin type-III" evidence="3">
    <location>
        <begin position="237"/>
        <end position="343"/>
    </location>
</feature>
<evidence type="ECO:0000313" key="7">
    <source>
        <dbReference type="Proteomes" id="UP000433483"/>
    </source>
</evidence>
<dbReference type="Pfam" id="PF00041">
    <property type="entry name" value="fn3"/>
    <property type="match status" value="1"/>
</dbReference>
<evidence type="ECO:0000259" key="3">
    <source>
        <dbReference type="PROSITE" id="PS50853"/>
    </source>
</evidence>
<evidence type="ECO:0000313" key="6">
    <source>
        <dbReference type="EMBL" id="KAE9325590.1"/>
    </source>
</evidence>
<dbReference type="EMBL" id="QXFZ01000092">
    <property type="protein sequence ID" value="KAE9133817.1"/>
    <property type="molecule type" value="Genomic_DNA"/>
</dbReference>
<gene>
    <name evidence="6" type="ORF">PF001_g2872</name>
    <name evidence="5" type="ORF">PF005_g3271</name>
    <name evidence="4" type="ORF">PF007_g3191</name>
</gene>
<organism evidence="6 8">
    <name type="scientific">Phytophthora fragariae</name>
    <dbReference type="NCBI Taxonomy" id="53985"/>
    <lineage>
        <taxon>Eukaryota</taxon>
        <taxon>Sar</taxon>
        <taxon>Stramenopiles</taxon>
        <taxon>Oomycota</taxon>
        <taxon>Peronosporomycetes</taxon>
        <taxon>Peronosporales</taxon>
        <taxon>Peronosporaceae</taxon>
        <taxon>Phytophthora</taxon>
    </lineage>
</organism>
<dbReference type="AlphaFoldDB" id="A0A6A4ENA7"/>
<dbReference type="SMART" id="SM00060">
    <property type="entry name" value="FN3"/>
    <property type="match status" value="9"/>
</dbReference>
<dbReference type="Proteomes" id="UP000433483">
    <property type="component" value="Unassembled WGS sequence"/>
</dbReference>
<evidence type="ECO:0000256" key="2">
    <source>
        <dbReference type="SAM" id="SignalP"/>
    </source>
</evidence>